<dbReference type="Pfam" id="PF00571">
    <property type="entry name" value="CBS"/>
    <property type="match status" value="2"/>
</dbReference>
<keyword evidence="3 9" id="KW-0812">Transmembrane</keyword>
<feature type="domain" description="CBS" evidence="11">
    <location>
        <begin position="201"/>
        <end position="260"/>
    </location>
</feature>
<reference evidence="13" key="1">
    <citation type="submission" date="2019-10" db="EMBL/GenBank/DDBJ databases">
        <title>Whole Genome Sequencing and Characterization of Texas Phoenix Palm Decline Phytoplasma Belongs to Lethal Yellowing (16SrIV) Group.</title>
        <authorList>
            <person name="Bao M."/>
        </authorList>
    </citation>
    <scope>NUCLEOTIDE SEQUENCE [LARGE SCALE GENOMIC DNA]</scope>
    <source>
        <strain evidence="13">ACPD</strain>
    </source>
</reference>
<dbReference type="CDD" id="cd04590">
    <property type="entry name" value="CBS_pair_CorC_HlyC_assoc"/>
    <property type="match status" value="1"/>
</dbReference>
<evidence type="ECO:0000256" key="9">
    <source>
        <dbReference type="PROSITE-ProRule" id="PRU01193"/>
    </source>
</evidence>
<evidence type="ECO:0000256" key="4">
    <source>
        <dbReference type="ARBA" id="ARBA00022737"/>
    </source>
</evidence>
<evidence type="ECO:0000313" key="14">
    <source>
        <dbReference type="Proteomes" id="UP001192346"/>
    </source>
</evidence>
<sequence length="433" mass="50105">MIIFLILFNAFFASIEISLVSLSENKINLETKKNNPKALKIKKIKEKPTKFLTVIQVMIHILTFFQGSILNSYLFVKNNNYSTWDKYLIEAIVIILSIILGEIIPKRIALTFPLGTANLLLNLFNVVCFITKPLVWFLNSISNMILYLLSIDPNKKESSVGEDELRYLLNSSYRTGIIDINENNMIQNIFDFNRTIVSDIMRHRKEIVAINSNITKEELISFISREKYTRFPVYEKNIDKIIGIVHVKDLFKGLLGENKKNTTKEFSSAEDKNFNIKKFLRKAHFVMEFQNINELFKEMKLKQNHIAIVVDEYGGTSGIVTIEDVIEEILGDIRDEYDKKNVQIIKISNKEYIIKGTTHLTEVEDNLKINLPTNDYETLSGFLLGQLKKMPENDEKIEIIYNNWQFKGLTYDGLVITKVKITQLPNLPSIIKN</sequence>
<feature type="transmembrane region" description="Helical" evidence="10">
    <location>
        <begin position="6"/>
        <end position="23"/>
    </location>
</feature>
<protein>
    <submittedName>
        <fullName evidence="13">DUF21 domain-containing protein</fullName>
    </submittedName>
</protein>
<evidence type="ECO:0000256" key="2">
    <source>
        <dbReference type="ARBA" id="ARBA00006337"/>
    </source>
</evidence>
<dbReference type="PROSITE" id="PS51846">
    <property type="entry name" value="CNNM"/>
    <property type="match status" value="1"/>
</dbReference>
<dbReference type="InterPro" id="IPR046342">
    <property type="entry name" value="CBS_dom_sf"/>
</dbReference>
<dbReference type="InterPro" id="IPR044751">
    <property type="entry name" value="Ion_transp-like_CBS"/>
</dbReference>
<dbReference type="InterPro" id="IPR000644">
    <property type="entry name" value="CBS_dom"/>
</dbReference>
<feature type="transmembrane region" description="Helical" evidence="10">
    <location>
        <begin position="87"/>
        <end position="105"/>
    </location>
</feature>
<dbReference type="SUPFAM" id="SSF56176">
    <property type="entry name" value="FAD-binding/transporter-associated domain-like"/>
    <property type="match status" value="1"/>
</dbReference>
<accession>A0ABS5BIP8</accession>
<feature type="transmembrane region" description="Helical" evidence="10">
    <location>
        <begin position="51"/>
        <end position="75"/>
    </location>
</feature>
<dbReference type="Proteomes" id="UP001192346">
    <property type="component" value="Unassembled WGS sequence"/>
</dbReference>
<keyword evidence="14" id="KW-1185">Reference proteome</keyword>
<feature type="domain" description="CNNM transmembrane" evidence="12">
    <location>
        <begin position="1"/>
        <end position="182"/>
    </location>
</feature>
<evidence type="ECO:0000313" key="13">
    <source>
        <dbReference type="EMBL" id="MBP3059469.1"/>
    </source>
</evidence>
<dbReference type="InterPro" id="IPR005170">
    <property type="entry name" value="Transptr-assoc_dom"/>
</dbReference>
<keyword evidence="6 8" id="KW-0129">CBS domain</keyword>
<name>A0ABS5BIP8_9MOLU</name>
<keyword evidence="5 9" id="KW-1133">Transmembrane helix</keyword>
<gene>
    <name evidence="13" type="ORF">FEF22_001585</name>
</gene>
<dbReference type="PROSITE" id="PS51371">
    <property type="entry name" value="CBS"/>
    <property type="match status" value="2"/>
</dbReference>
<feature type="domain" description="CBS" evidence="11">
    <location>
        <begin position="279"/>
        <end position="336"/>
    </location>
</feature>
<comment type="subcellular location">
    <subcellularLocation>
        <location evidence="1">Membrane</location>
        <topology evidence="1">Multi-pass membrane protein</topology>
    </subcellularLocation>
</comment>
<proteinExistence type="inferred from homology"/>
<dbReference type="Gene3D" id="3.10.580.10">
    <property type="entry name" value="CBS-domain"/>
    <property type="match status" value="1"/>
</dbReference>
<keyword evidence="7 9" id="KW-0472">Membrane</keyword>
<evidence type="ECO:0000256" key="3">
    <source>
        <dbReference type="ARBA" id="ARBA00022692"/>
    </source>
</evidence>
<dbReference type="PANTHER" id="PTHR22777:SF17">
    <property type="entry name" value="UPF0053 PROTEIN SLL0260"/>
    <property type="match status" value="1"/>
</dbReference>
<dbReference type="InterPro" id="IPR002550">
    <property type="entry name" value="CNNM"/>
</dbReference>
<dbReference type="Pfam" id="PF01595">
    <property type="entry name" value="CNNM"/>
    <property type="match status" value="1"/>
</dbReference>
<evidence type="ECO:0000256" key="10">
    <source>
        <dbReference type="SAM" id="Phobius"/>
    </source>
</evidence>
<evidence type="ECO:0000256" key="6">
    <source>
        <dbReference type="ARBA" id="ARBA00023122"/>
    </source>
</evidence>
<evidence type="ECO:0000259" key="11">
    <source>
        <dbReference type="PROSITE" id="PS51371"/>
    </source>
</evidence>
<feature type="transmembrane region" description="Helical" evidence="10">
    <location>
        <begin position="117"/>
        <end position="138"/>
    </location>
</feature>
<comment type="similarity">
    <text evidence="2">Belongs to the UPF0053 family.</text>
</comment>
<evidence type="ECO:0000259" key="12">
    <source>
        <dbReference type="PROSITE" id="PS51846"/>
    </source>
</evidence>
<dbReference type="EMBL" id="VBRA02000009">
    <property type="protein sequence ID" value="MBP3059469.1"/>
    <property type="molecule type" value="Genomic_DNA"/>
</dbReference>
<dbReference type="Pfam" id="PF03471">
    <property type="entry name" value="CorC_HlyC"/>
    <property type="match status" value="1"/>
</dbReference>
<dbReference type="PANTHER" id="PTHR22777">
    <property type="entry name" value="HEMOLYSIN-RELATED"/>
    <property type="match status" value="1"/>
</dbReference>
<comment type="caution">
    <text evidence="13">The sequence shown here is derived from an EMBL/GenBank/DDBJ whole genome shotgun (WGS) entry which is preliminary data.</text>
</comment>
<dbReference type="Gene3D" id="3.30.465.10">
    <property type="match status" value="1"/>
</dbReference>
<evidence type="ECO:0000256" key="8">
    <source>
        <dbReference type="PROSITE-ProRule" id="PRU00703"/>
    </source>
</evidence>
<dbReference type="SUPFAM" id="SSF54631">
    <property type="entry name" value="CBS-domain pair"/>
    <property type="match status" value="1"/>
</dbReference>
<dbReference type="InterPro" id="IPR016169">
    <property type="entry name" value="FAD-bd_PCMH_sub2"/>
</dbReference>
<organism evidence="13 14">
    <name type="scientific">Texas Phoenix palm phytoplasma</name>
    <dbReference type="NCBI Taxonomy" id="176709"/>
    <lineage>
        <taxon>Bacteria</taxon>
        <taxon>Bacillati</taxon>
        <taxon>Mycoplasmatota</taxon>
        <taxon>Mollicutes</taxon>
        <taxon>Acholeplasmatales</taxon>
        <taxon>Acholeplasmataceae</taxon>
        <taxon>Candidatus Phytoplasma</taxon>
        <taxon>16SrIV (Coconut lethal yellows group)</taxon>
    </lineage>
</organism>
<evidence type="ECO:0000256" key="7">
    <source>
        <dbReference type="ARBA" id="ARBA00023136"/>
    </source>
</evidence>
<evidence type="ECO:0000256" key="1">
    <source>
        <dbReference type="ARBA" id="ARBA00004141"/>
    </source>
</evidence>
<evidence type="ECO:0000256" key="5">
    <source>
        <dbReference type="ARBA" id="ARBA00022989"/>
    </source>
</evidence>
<dbReference type="SMART" id="SM01091">
    <property type="entry name" value="CorC_HlyC"/>
    <property type="match status" value="1"/>
</dbReference>
<keyword evidence="4" id="KW-0677">Repeat</keyword>
<dbReference type="InterPro" id="IPR036318">
    <property type="entry name" value="FAD-bd_PCMH-like_sf"/>
</dbReference>